<keyword evidence="2" id="KW-0808">Transferase</keyword>
<dbReference type="PANTHER" id="PTHR47916:SF1">
    <property type="entry name" value="3-HYDROXY-5-PHOSPHONOOXYPENTANE-2,4-DIONE THIOLASE"/>
    <property type="match status" value="1"/>
</dbReference>
<dbReference type="HAMAP" id="MF_00960">
    <property type="entry name" value="ADH_synthase"/>
    <property type="match status" value="1"/>
</dbReference>
<protein>
    <submittedName>
        <fullName evidence="5">2-amino-3,7-dideoxy-d-threo-hept-6-ulosonate synthase</fullName>
    </submittedName>
</protein>
<keyword evidence="4" id="KW-0704">Schiff base</keyword>
<evidence type="ECO:0000256" key="1">
    <source>
        <dbReference type="ARBA" id="ARBA00022605"/>
    </source>
</evidence>
<dbReference type="InterPro" id="IPR013785">
    <property type="entry name" value="Aldolase_TIM"/>
</dbReference>
<dbReference type="InterPro" id="IPR050456">
    <property type="entry name" value="DeoC/FbaB_aldolase"/>
</dbReference>
<dbReference type="InterPro" id="IPR041720">
    <property type="entry name" value="FbaB-like"/>
</dbReference>
<proteinExistence type="inferred from homology"/>
<dbReference type="GO" id="GO:0009073">
    <property type="term" value="P:aromatic amino acid family biosynthetic process"/>
    <property type="evidence" value="ECO:0007669"/>
    <property type="project" value="UniProtKB-KW"/>
</dbReference>
<dbReference type="AlphaFoldDB" id="A0A0W8ERF1"/>
<dbReference type="SUPFAM" id="SSF51569">
    <property type="entry name" value="Aldolase"/>
    <property type="match status" value="1"/>
</dbReference>
<organism evidence="5">
    <name type="scientific">hydrocarbon metagenome</name>
    <dbReference type="NCBI Taxonomy" id="938273"/>
    <lineage>
        <taxon>unclassified sequences</taxon>
        <taxon>metagenomes</taxon>
        <taxon>ecological metagenomes</taxon>
    </lineage>
</organism>
<dbReference type="CDD" id="cd00958">
    <property type="entry name" value="DhnA"/>
    <property type="match status" value="1"/>
</dbReference>
<keyword evidence="3" id="KW-0057">Aromatic amino acid biosynthesis</keyword>
<dbReference type="Pfam" id="PF01791">
    <property type="entry name" value="DeoC"/>
    <property type="match status" value="1"/>
</dbReference>
<dbReference type="NCBIfam" id="NF005556">
    <property type="entry name" value="PRK07226.1"/>
    <property type="match status" value="1"/>
</dbReference>
<dbReference type="SMART" id="SM01133">
    <property type="entry name" value="DeoC"/>
    <property type="match status" value="1"/>
</dbReference>
<dbReference type="EMBL" id="LNQE01001736">
    <property type="protein sequence ID" value="KUG10851.1"/>
    <property type="molecule type" value="Genomic_DNA"/>
</dbReference>
<dbReference type="Gene3D" id="3.20.20.70">
    <property type="entry name" value="Aldolase class I"/>
    <property type="match status" value="1"/>
</dbReference>
<reference evidence="5" key="1">
    <citation type="journal article" date="2015" name="Proc. Natl. Acad. Sci. U.S.A.">
        <title>Networks of energetic and metabolic interactions define dynamics in microbial communities.</title>
        <authorList>
            <person name="Embree M."/>
            <person name="Liu J.K."/>
            <person name="Al-Bassam M.M."/>
            <person name="Zengler K."/>
        </authorList>
    </citation>
    <scope>NUCLEOTIDE SEQUENCE</scope>
</reference>
<dbReference type="PANTHER" id="PTHR47916">
    <property type="entry name" value="FRUCTOSE-BISPHOSPHATE ALDOLASE CLASS 1"/>
    <property type="match status" value="1"/>
</dbReference>
<dbReference type="InterPro" id="IPR002915">
    <property type="entry name" value="DeoC/FbaB/LacD_aldolase"/>
</dbReference>
<comment type="caution">
    <text evidence="5">The sequence shown here is derived from an EMBL/GenBank/DDBJ whole genome shotgun (WGS) entry which is preliminary data.</text>
</comment>
<evidence type="ECO:0000256" key="4">
    <source>
        <dbReference type="ARBA" id="ARBA00023270"/>
    </source>
</evidence>
<dbReference type="GO" id="GO:0008652">
    <property type="term" value="P:amino acid biosynthetic process"/>
    <property type="evidence" value="ECO:0007669"/>
    <property type="project" value="UniProtKB-KW"/>
</dbReference>
<keyword evidence="1" id="KW-0028">Amino-acid biosynthesis</keyword>
<evidence type="ECO:0000256" key="3">
    <source>
        <dbReference type="ARBA" id="ARBA00023141"/>
    </source>
</evidence>
<evidence type="ECO:0000313" key="5">
    <source>
        <dbReference type="EMBL" id="KUG10851.1"/>
    </source>
</evidence>
<sequence>MGGEIGMRGKEIRLERIIDRNTRKTIIVPMDHGVTNGPIAGLIDMGEAVDRVAEGGANAVLGHVGLALHGHRKSGRDVGLILHLSASTSIGPDPNNKVLVNSVSNALKMGADAVSMHVNIGADSEARMLTDLGCVAIECMEWGMPLLAMMYPRGRKIADEHHVDHVALAARVAAELGADMVKTVYTGDPDTFRTVTRGCPVPVVVAGGSKTDDRSTMELIEGAMQGGAAGISIGRNAFQHRRPDRFVRAAGLIVHEGKTADEACEHLRE</sequence>
<dbReference type="InterPro" id="IPR010210">
    <property type="entry name" value="ADH_synthase"/>
</dbReference>
<dbReference type="GO" id="GO:0016836">
    <property type="term" value="F:hydro-lyase activity"/>
    <property type="evidence" value="ECO:0007669"/>
    <property type="project" value="InterPro"/>
</dbReference>
<dbReference type="GO" id="GO:0004332">
    <property type="term" value="F:fructose-bisphosphate aldolase activity"/>
    <property type="evidence" value="ECO:0007669"/>
    <property type="project" value="InterPro"/>
</dbReference>
<dbReference type="PIRSF" id="PIRSF038992">
    <property type="entry name" value="Aldolase_Ia"/>
    <property type="match status" value="1"/>
</dbReference>
<dbReference type="GO" id="GO:0016740">
    <property type="term" value="F:transferase activity"/>
    <property type="evidence" value="ECO:0007669"/>
    <property type="project" value="UniProtKB-KW"/>
</dbReference>
<dbReference type="NCBIfam" id="TIGR01949">
    <property type="entry name" value="ADH_synth"/>
    <property type="match status" value="1"/>
</dbReference>
<gene>
    <name evidence="5" type="ORF">ASZ90_016524</name>
</gene>
<accession>A0A0W8ERF1</accession>
<evidence type="ECO:0000256" key="2">
    <source>
        <dbReference type="ARBA" id="ARBA00022679"/>
    </source>
</evidence>
<name>A0A0W8ERF1_9ZZZZ</name>